<dbReference type="EMBL" id="BLKZ01000001">
    <property type="protein sequence ID" value="GFG88709.1"/>
    <property type="molecule type" value="Genomic_DNA"/>
</dbReference>
<dbReference type="RefSeq" id="WP_163707997.1">
    <property type="nucleotide sequence ID" value="NZ_BLKZ01000001.1"/>
</dbReference>
<protein>
    <recommendedName>
        <fullName evidence="10">Ferredoxin</fullName>
    </recommendedName>
</protein>
<dbReference type="GO" id="GO:0046872">
    <property type="term" value="F:metal ion binding"/>
    <property type="evidence" value="ECO:0007669"/>
    <property type="project" value="UniProtKB-KW"/>
</dbReference>
<evidence type="ECO:0008006" key="10">
    <source>
        <dbReference type="Google" id="ProtNLM"/>
    </source>
</evidence>
<dbReference type="Pfam" id="PF13459">
    <property type="entry name" value="Fer4_15"/>
    <property type="match status" value="1"/>
</dbReference>
<dbReference type="SUPFAM" id="SSF54862">
    <property type="entry name" value="4Fe-4S ferredoxins"/>
    <property type="match status" value="1"/>
</dbReference>
<organism evidence="8 9">
    <name type="scientific">Mycobacterium bourgelatii</name>
    <dbReference type="NCBI Taxonomy" id="1273442"/>
    <lineage>
        <taxon>Bacteria</taxon>
        <taxon>Bacillati</taxon>
        <taxon>Actinomycetota</taxon>
        <taxon>Actinomycetes</taxon>
        <taxon>Mycobacteriales</taxon>
        <taxon>Mycobacteriaceae</taxon>
        <taxon>Mycobacterium</taxon>
    </lineage>
</organism>
<keyword evidence="9" id="KW-1185">Reference proteome</keyword>
<comment type="caution">
    <text evidence="8">The sequence shown here is derived from an EMBL/GenBank/DDBJ whole genome shotgun (WGS) entry which is preliminary data.</text>
</comment>
<evidence type="ECO:0000256" key="7">
    <source>
        <dbReference type="ARBA" id="ARBA00023291"/>
    </source>
</evidence>
<evidence type="ECO:0000256" key="1">
    <source>
        <dbReference type="ARBA" id="ARBA00001927"/>
    </source>
</evidence>
<evidence type="ECO:0000313" key="8">
    <source>
        <dbReference type="EMBL" id="GFG88709.1"/>
    </source>
</evidence>
<gene>
    <name evidence="8" type="ORF">MBOU_07510</name>
</gene>
<keyword evidence="7" id="KW-0003">3Fe-4S</keyword>
<reference evidence="8 9" key="1">
    <citation type="journal article" date="2019" name="Emerg. Microbes Infect.">
        <title>Comprehensive subspecies identification of 175 nontuberculous mycobacteria species based on 7547 genomic profiles.</title>
        <authorList>
            <person name="Matsumoto Y."/>
            <person name="Kinjo T."/>
            <person name="Motooka D."/>
            <person name="Nabeya D."/>
            <person name="Jung N."/>
            <person name="Uechi K."/>
            <person name="Horii T."/>
            <person name="Iida T."/>
            <person name="Fujita J."/>
            <person name="Nakamura S."/>
        </authorList>
    </citation>
    <scope>NUCLEOTIDE SEQUENCE [LARGE SCALE GENOMIC DNA]</scope>
    <source>
        <strain evidence="8 9">JCM 30725</strain>
    </source>
</reference>
<keyword evidence="5" id="KW-0408">Iron</keyword>
<dbReference type="Gene3D" id="3.30.70.20">
    <property type="match status" value="1"/>
</dbReference>
<dbReference type="GO" id="GO:0051538">
    <property type="term" value="F:3 iron, 4 sulfur cluster binding"/>
    <property type="evidence" value="ECO:0007669"/>
    <property type="project" value="UniProtKB-KW"/>
</dbReference>
<proteinExistence type="predicted"/>
<dbReference type="AlphaFoldDB" id="A0A7I9YJC4"/>
<keyword evidence="6" id="KW-0411">Iron-sulfur</keyword>
<evidence type="ECO:0000256" key="6">
    <source>
        <dbReference type="ARBA" id="ARBA00023014"/>
    </source>
</evidence>
<evidence type="ECO:0000256" key="2">
    <source>
        <dbReference type="ARBA" id="ARBA00022448"/>
    </source>
</evidence>
<dbReference type="InterPro" id="IPR051269">
    <property type="entry name" value="Fe-S_cluster_ET"/>
</dbReference>
<keyword evidence="3" id="KW-0479">Metal-binding</keyword>
<comment type="cofactor">
    <cofactor evidence="1">
        <name>[3Fe-4S] cluster</name>
        <dbReference type="ChEBI" id="CHEBI:21137"/>
    </cofactor>
</comment>
<accession>A0A7I9YJC4</accession>
<evidence type="ECO:0000256" key="3">
    <source>
        <dbReference type="ARBA" id="ARBA00022723"/>
    </source>
</evidence>
<dbReference type="PANTHER" id="PTHR36923:SF3">
    <property type="entry name" value="FERREDOXIN"/>
    <property type="match status" value="1"/>
</dbReference>
<name>A0A7I9YJC4_MYCBU</name>
<dbReference type="PANTHER" id="PTHR36923">
    <property type="entry name" value="FERREDOXIN"/>
    <property type="match status" value="1"/>
</dbReference>
<sequence>MKVVVNEDRCVGNGVCESIAADLFVVDDDAIARPQLDEIPADRYEAALEAVRACPSQALRISE</sequence>
<evidence type="ECO:0000256" key="4">
    <source>
        <dbReference type="ARBA" id="ARBA00022982"/>
    </source>
</evidence>
<keyword evidence="2" id="KW-0813">Transport</keyword>
<keyword evidence="4" id="KW-0249">Electron transport</keyword>
<evidence type="ECO:0000313" key="9">
    <source>
        <dbReference type="Proteomes" id="UP000465360"/>
    </source>
</evidence>
<dbReference type="Proteomes" id="UP000465360">
    <property type="component" value="Unassembled WGS sequence"/>
</dbReference>
<evidence type="ECO:0000256" key="5">
    <source>
        <dbReference type="ARBA" id="ARBA00023004"/>
    </source>
</evidence>